<feature type="compositionally biased region" description="Polar residues" evidence="1">
    <location>
        <begin position="26"/>
        <end position="43"/>
    </location>
</feature>
<organism evidence="2 3">
    <name type="scientific">Henosepilachna vigintioctopunctata</name>
    <dbReference type="NCBI Taxonomy" id="420089"/>
    <lineage>
        <taxon>Eukaryota</taxon>
        <taxon>Metazoa</taxon>
        <taxon>Ecdysozoa</taxon>
        <taxon>Arthropoda</taxon>
        <taxon>Hexapoda</taxon>
        <taxon>Insecta</taxon>
        <taxon>Pterygota</taxon>
        <taxon>Neoptera</taxon>
        <taxon>Endopterygota</taxon>
        <taxon>Coleoptera</taxon>
        <taxon>Polyphaga</taxon>
        <taxon>Cucujiformia</taxon>
        <taxon>Coccinelloidea</taxon>
        <taxon>Coccinellidae</taxon>
        <taxon>Epilachninae</taxon>
        <taxon>Epilachnini</taxon>
        <taxon>Henosepilachna</taxon>
    </lineage>
</organism>
<dbReference type="Proteomes" id="UP001431783">
    <property type="component" value="Unassembled WGS sequence"/>
</dbReference>
<reference evidence="2 3" key="1">
    <citation type="submission" date="2023-03" db="EMBL/GenBank/DDBJ databases">
        <title>Genome insight into feeding habits of ladybird beetles.</title>
        <authorList>
            <person name="Li H.-S."/>
            <person name="Huang Y.-H."/>
            <person name="Pang H."/>
        </authorList>
    </citation>
    <scope>NUCLEOTIDE SEQUENCE [LARGE SCALE GENOMIC DNA]</scope>
    <source>
        <strain evidence="2">SYSU_2023b</strain>
        <tissue evidence="2">Whole body</tissue>
    </source>
</reference>
<gene>
    <name evidence="2" type="ORF">WA026_019283</name>
</gene>
<evidence type="ECO:0000256" key="1">
    <source>
        <dbReference type="SAM" id="MobiDB-lite"/>
    </source>
</evidence>
<protein>
    <submittedName>
        <fullName evidence="2">Uncharacterized protein</fullName>
    </submittedName>
</protein>
<feature type="compositionally biased region" description="Polar residues" evidence="1">
    <location>
        <begin position="94"/>
        <end position="109"/>
    </location>
</feature>
<feature type="compositionally biased region" description="Basic and acidic residues" evidence="1">
    <location>
        <begin position="1"/>
        <end position="10"/>
    </location>
</feature>
<feature type="region of interest" description="Disordered" evidence="1">
    <location>
        <begin position="123"/>
        <end position="156"/>
    </location>
</feature>
<proteinExistence type="predicted"/>
<keyword evidence="3" id="KW-1185">Reference proteome</keyword>
<feature type="region of interest" description="Disordered" evidence="1">
    <location>
        <begin position="76"/>
        <end position="109"/>
    </location>
</feature>
<accession>A0AAW1U4V6</accession>
<comment type="caution">
    <text evidence="2">The sequence shown here is derived from an EMBL/GenBank/DDBJ whole genome shotgun (WGS) entry which is preliminary data.</text>
</comment>
<feature type="region of interest" description="Disordered" evidence="1">
    <location>
        <begin position="1"/>
        <end position="53"/>
    </location>
</feature>
<evidence type="ECO:0000313" key="2">
    <source>
        <dbReference type="EMBL" id="KAK9877613.1"/>
    </source>
</evidence>
<dbReference type="EMBL" id="JARQZJ010000043">
    <property type="protein sequence ID" value="KAK9877613.1"/>
    <property type="molecule type" value="Genomic_DNA"/>
</dbReference>
<feature type="compositionally biased region" description="Polar residues" evidence="1">
    <location>
        <begin position="123"/>
        <end position="134"/>
    </location>
</feature>
<sequence>MVGINSDRDGVAVSERSPRARMKSRIQVNPPMSSMLPAQSRKSSGICPQMQSKSQFTEIQQRLHLCNTQIRRDSNSTVSSYYGSMRSADMSRKSGLTSQGSTMRQGMGTSSFYDSISAFTSRRSSQFSTNTNGGTCVPPSPPSQLLAGQLQRLQNS</sequence>
<name>A0AAW1U4V6_9CUCU</name>
<evidence type="ECO:0000313" key="3">
    <source>
        <dbReference type="Proteomes" id="UP001431783"/>
    </source>
</evidence>
<dbReference type="AlphaFoldDB" id="A0AAW1U4V6"/>